<evidence type="ECO:0000256" key="1">
    <source>
        <dbReference type="SAM" id="MobiDB-lite"/>
    </source>
</evidence>
<name>A0A8S5RGQ3_9VIRU</name>
<protein>
    <submittedName>
        <fullName evidence="2">Uncharacterized protein</fullName>
    </submittedName>
</protein>
<feature type="region of interest" description="Disordered" evidence="1">
    <location>
        <begin position="20"/>
        <end position="44"/>
    </location>
</feature>
<evidence type="ECO:0000313" key="2">
    <source>
        <dbReference type="EMBL" id="DAE30298.1"/>
    </source>
</evidence>
<organism evidence="2">
    <name type="scientific">virus sp. ct5rm7</name>
    <dbReference type="NCBI Taxonomy" id="2827298"/>
    <lineage>
        <taxon>Viruses</taxon>
    </lineage>
</organism>
<reference evidence="2" key="1">
    <citation type="journal article" date="2021" name="Proc. Natl. Acad. Sci. U.S.A.">
        <title>A Catalog of Tens of Thousands of Viruses from Human Metagenomes Reveals Hidden Associations with Chronic Diseases.</title>
        <authorList>
            <person name="Tisza M.J."/>
            <person name="Buck C.B."/>
        </authorList>
    </citation>
    <scope>NUCLEOTIDE SEQUENCE</scope>
    <source>
        <strain evidence="2">Ct5rm7</strain>
    </source>
</reference>
<proteinExistence type="predicted"/>
<dbReference type="EMBL" id="BK059103">
    <property type="protein sequence ID" value="DAE30298.1"/>
    <property type="molecule type" value="Genomic_DNA"/>
</dbReference>
<sequence>MVRRTAPVLRLLACSKKDQPTSNACRKIPESEVRAQASSSITAR</sequence>
<accession>A0A8S5RGQ3</accession>